<organism evidence="1 2">
    <name type="scientific">Pyropia yezoensis</name>
    <name type="common">Susabi-nori</name>
    <name type="synonym">Porphyra yezoensis</name>
    <dbReference type="NCBI Taxonomy" id="2788"/>
    <lineage>
        <taxon>Eukaryota</taxon>
        <taxon>Rhodophyta</taxon>
        <taxon>Bangiophyceae</taxon>
        <taxon>Bangiales</taxon>
        <taxon>Bangiaceae</taxon>
        <taxon>Pyropia</taxon>
    </lineage>
</organism>
<evidence type="ECO:0000313" key="1">
    <source>
        <dbReference type="EMBL" id="KAK1865442.1"/>
    </source>
</evidence>
<evidence type="ECO:0000313" key="2">
    <source>
        <dbReference type="Proteomes" id="UP000798662"/>
    </source>
</evidence>
<dbReference type="Proteomes" id="UP000798662">
    <property type="component" value="Chromosome 2"/>
</dbReference>
<dbReference type="EMBL" id="CM020619">
    <property type="protein sequence ID" value="KAK1865442.1"/>
    <property type="molecule type" value="Genomic_DNA"/>
</dbReference>
<accession>A0ACC3C5J5</accession>
<protein>
    <submittedName>
        <fullName evidence="1">Uncharacterized protein</fullName>
    </submittedName>
</protein>
<gene>
    <name evidence="1" type="ORF">I4F81_007973</name>
</gene>
<reference evidence="1" key="1">
    <citation type="submission" date="2019-11" db="EMBL/GenBank/DDBJ databases">
        <title>Nori genome reveals adaptations in red seaweeds to the harsh intertidal environment.</title>
        <authorList>
            <person name="Wang D."/>
            <person name="Mao Y."/>
        </authorList>
    </citation>
    <scope>NUCLEOTIDE SEQUENCE</scope>
    <source>
        <tissue evidence="1">Gametophyte</tissue>
    </source>
</reference>
<name>A0ACC3C5J5_PYRYE</name>
<comment type="caution">
    <text evidence="1">The sequence shown here is derived from an EMBL/GenBank/DDBJ whole genome shotgun (WGS) entry which is preliminary data.</text>
</comment>
<proteinExistence type="predicted"/>
<keyword evidence="2" id="KW-1185">Reference proteome</keyword>
<sequence>MSADPDSGPVRGLDHIAVDELAVALAVAVDLHRIRDLVSRWGNRDGHRCADRAFIGIRLGRGTARFIVTAMVALATGLRPVVNASVADGDHDFVLVPGIGSPVGDLRAASIMGYLPGVTPSPVVQLDGDDPVIVAVGLDIETSQASTEGGTAFPLPHADITSIAISTSAPMTVGYGQIEEVCICITTVGKIVDASWAKAREFEERMLGNTGSGVTWSLPNGITCVDPRYCLDKTERFAWKSLSLSAVSEGLRLPPKMTGHAATFSPGKDDDVSALFEYNCRDADLHAAVAVRSGMIAKLLELARCSWSSMWDSAVSNTGVMVFCMMSRAAMQRGLLLDCGQARLRSVFRGGFVMEPHVGLHRNVAVLDGRALYPSIMREVSIFFENTLEVATASEAARALPGIDLAALEAMPEDTILTSDGVLIAFNGSTYSIVLPSENMFMRSVIDVLGARRAAARTRSSGGDPAAEAQQWAYKILAVSIYGSMGSSNGILSSRACSSAITCCGRAYVKQMALGFDVVYGDTDSVFISLRHASSESLDVESARACRLIQRSIAGMPFAGIEIKVDGTFASA</sequence>